<protein>
    <submittedName>
        <fullName evidence="1">YueI family protein</fullName>
    </submittedName>
</protein>
<evidence type="ECO:0000313" key="1">
    <source>
        <dbReference type="EMBL" id="MDG5753049.1"/>
    </source>
</evidence>
<dbReference type="Pfam" id="PF07997">
    <property type="entry name" value="DUF1694"/>
    <property type="match status" value="1"/>
</dbReference>
<proteinExistence type="predicted"/>
<dbReference type="InterPro" id="IPR012543">
    <property type="entry name" value="DUF1694"/>
</dbReference>
<dbReference type="Gene3D" id="3.30.1330.30">
    <property type="match status" value="1"/>
</dbReference>
<dbReference type="InterPro" id="IPR029064">
    <property type="entry name" value="Ribosomal_eL30-like_sf"/>
</dbReference>
<dbReference type="Proteomes" id="UP001218246">
    <property type="component" value="Unassembled WGS sequence"/>
</dbReference>
<evidence type="ECO:0000313" key="2">
    <source>
        <dbReference type="Proteomes" id="UP001218246"/>
    </source>
</evidence>
<organism evidence="1 2">
    <name type="scientific">Ectobacillus antri</name>
    <dbReference type="NCBI Taxonomy" id="2486280"/>
    <lineage>
        <taxon>Bacteria</taxon>
        <taxon>Bacillati</taxon>
        <taxon>Bacillota</taxon>
        <taxon>Bacilli</taxon>
        <taxon>Bacillales</taxon>
        <taxon>Bacillaceae</taxon>
        <taxon>Ectobacillus</taxon>
    </lineage>
</organism>
<comment type="caution">
    <text evidence="1">The sequence shown here is derived from an EMBL/GenBank/DDBJ whole genome shotgun (WGS) entry which is preliminary data.</text>
</comment>
<gene>
    <name evidence="1" type="ORF">P6P90_03425</name>
</gene>
<reference evidence="1 2" key="1">
    <citation type="submission" date="2023-04" db="EMBL/GenBank/DDBJ databases">
        <title>Ectobacillus antri isolated from activated sludge.</title>
        <authorList>
            <person name="Yan P."/>
            <person name="Liu X."/>
        </authorList>
    </citation>
    <scope>NUCLEOTIDE SEQUENCE [LARGE SCALE GENOMIC DNA]</scope>
    <source>
        <strain evidence="1 2">C18H</strain>
    </source>
</reference>
<dbReference type="EMBL" id="JARULN010000001">
    <property type="protein sequence ID" value="MDG5753049.1"/>
    <property type="molecule type" value="Genomic_DNA"/>
</dbReference>
<accession>A0ABT6H2W6</accession>
<dbReference type="PIRSF" id="PIRSF034303">
    <property type="entry name" value="DUF1694"/>
    <property type="match status" value="1"/>
</dbReference>
<name>A0ABT6H2W6_9BACI</name>
<dbReference type="RefSeq" id="WP_124564652.1">
    <property type="nucleotide sequence ID" value="NZ_JARRRY010000001.1"/>
</dbReference>
<keyword evidence="2" id="KW-1185">Reference proteome</keyword>
<sequence length="130" mass="15006">MNKKLDDYLQEGIYGAKEQHPEERRLFLGTLRERVELALTKGQVIRQTPYEINMALQKNVKMLLNGDVAYSYLSPYIKFANEKNISFTIVQNEKGNSPFGLVLTHDQAVDTTDIYIRDEIFHAEIPTTLQ</sequence>
<dbReference type="SUPFAM" id="SSF160515">
    <property type="entry name" value="YueI-like"/>
    <property type="match status" value="1"/>
</dbReference>